<dbReference type="STRING" id="945713.IALB_2437"/>
<accession>I0AMD3</accession>
<protein>
    <submittedName>
        <fullName evidence="1">Uncharacterized protein</fullName>
    </submittedName>
</protein>
<dbReference type="AlphaFoldDB" id="I0AMD3"/>
<dbReference type="RefSeq" id="WP_014561282.1">
    <property type="nucleotide sequence ID" value="NC_017464.1"/>
</dbReference>
<evidence type="ECO:0000313" key="2">
    <source>
        <dbReference type="Proteomes" id="UP000007394"/>
    </source>
</evidence>
<sequence length="76" mass="8977">MTTKNFKNEIKLLDQIYEDMIEATHSEPDLNDIESMRLFIENSFRIFNRTIFRIVEVKNALSENEKPDSSTWNPPA</sequence>
<gene>
    <name evidence="1" type="ordered locus">IALB_2437</name>
</gene>
<dbReference type="KEGG" id="ial:IALB_2437"/>
<name>I0AMD3_IGNAJ</name>
<dbReference type="Proteomes" id="UP000007394">
    <property type="component" value="Chromosome"/>
</dbReference>
<dbReference type="PATRIC" id="fig|945713.3.peg.2445"/>
<organism evidence="1 2">
    <name type="scientific">Ignavibacterium album (strain DSM 19864 / JCM 16511 / NBRC 101810 / Mat9-16)</name>
    <dbReference type="NCBI Taxonomy" id="945713"/>
    <lineage>
        <taxon>Bacteria</taxon>
        <taxon>Pseudomonadati</taxon>
        <taxon>Ignavibacteriota</taxon>
        <taxon>Ignavibacteria</taxon>
        <taxon>Ignavibacteriales</taxon>
        <taxon>Ignavibacteriaceae</taxon>
        <taxon>Ignavibacterium</taxon>
    </lineage>
</organism>
<evidence type="ECO:0000313" key="1">
    <source>
        <dbReference type="EMBL" id="AFH50140.1"/>
    </source>
</evidence>
<proteinExistence type="predicted"/>
<reference evidence="1 2" key="1">
    <citation type="journal article" date="2012" name="Front. Microbiol.">
        <title>Complete genome of Ignavibacterium album, a metabolically versatile, flagellated, facultative anaerobe from the phylum Chlorobi.</title>
        <authorList>
            <person name="Liu Z."/>
            <person name="Frigaard N.-U."/>
            <person name="Vogl K."/>
            <person name="Iino T."/>
            <person name="Ohkuma M."/>
            <person name="Overmann J."/>
            <person name="Bryant D.A."/>
        </authorList>
    </citation>
    <scope>NUCLEOTIDE SEQUENCE [LARGE SCALE GENOMIC DNA]</scope>
    <source>
        <strain evidence="2">DSM 19864 / JCM 16511 / NBRC 101810 / Mat9-16</strain>
    </source>
</reference>
<dbReference type="HOGENOM" id="CLU_2649561_0_0_10"/>
<dbReference type="EMBL" id="CP003418">
    <property type="protein sequence ID" value="AFH50140.1"/>
    <property type="molecule type" value="Genomic_DNA"/>
</dbReference>
<keyword evidence="2" id="KW-1185">Reference proteome</keyword>